<gene>
    <name evidence="2" type="ORF">C6V83_15480</name>
</gene>
<dbReference type="RefSeq" id="WP_105943143.1">
    <property type="nucleotide sequence ID" value="NZ_CP027433.1"/>
</dbReference>
<sequence length="420" mass="44011">MARIAPERRTRLDLVVTAVIVVVVVVVALVVWLGSPARNTELSTASSEPESPLLTESLPERFVELWRAPSPVTRVPSIGRATVVTGDGGTVSGRDPETGEVLWHYRRGLPLCAAVAAWPGGENATLAVYRTSRGCSDVTALDSNTGARRGNRTSDADAEVTVSYDRTFALTAGDTRLETWGTNLVRGIEYGRVDAPVNPEVSPDRRSCRLHSALSGGDRVAVIERCARDSGYRLSILSSTLDSDEKIREWGSALITETAHGAPPVVVSVTSDTVTVYDGGADSGADRPEPVMRMFGADALQRAARTVSGDVTPPPGGEPITGNGLVTYWTGASTVVLDAGTGEPTVQIAGTIGPGEVATGLLVPVAGAISVRDPADGHELRRIPVDRGGYTGPVALRVLGPYVIEQRGGEIVVLGPPPVS</sequence>
<keyword evidence="3" id="KW-1185">Reference proteome</keyword>
<feature type="transmembrane region" description="Helical" evidence="1">
    <location>
        <begin position="12"/>
        <end position="34"/>
    </location>
</feature>
<dbReference type="AlphaFoldDB" id="A0A2S0KIC7"/>
<protein>
    <recommendedName>
        <fullName evidence="4">Pyrrolo-quinoline quinone</fullName>
    </recommendedName>
</protein>
<proteinExistence type="predicted"/>
<evidence type="ECO:0008006" key="4">
    <source>
        <dbReference type="Google" id="ProtNLM"/>
    </source>
</evidence>
<keyword evidence="1" id="KW-1133">Transmembrane helix</keyword>
<reference evidence="2 3" key="1">
    <citation type="submission" date="2018-03" db="EMBL/GenBank/DDBJ databases">
        <title>Characteristics and genome of n-alkane degrading marine bacteria Gordonia iterans isolated from crude oil contaminated in Tae-an, South Korea.</title>
        <authorList>
            <person name="Lee S.-S."/>
            <person name="Kim H."/>
        </authorList>
    </citation>
    <scope>NUCLEOTIDE SEQUENCE [LARGE SCALE GENOMIC DNA]</scope>
    <source>
        <strain evidence="2 3">Co17</strain>
    </source>
</reference>
<dbReference type="EMBL" id="CP027433">
    <property type="protein sequence ID" value="AVM01435.1"/>
    <property type="molecule type" value="Genomic_DNA"/>
</dbReference>
<keyword evidence="1" id="KW-0812">Transmembrane</keyword>
<dbReference type="InterPro" id="IPR015943">
    <property type="entry name" value="WD40/YVTN_repeat-like_dom_sf"/>
</dbReference>
<keyword evidence="1" id="KW-0472">Membrane</keyword>
<evidence type="ECO:0000313" key="2">
    <source>
        <dbReference type="EMBL" id="AVM01435.1"/>
    </source>
</evidence>
<accession>A0A2S0KIC7</accession>
<evidence type="ECO:0000313" key="3">
    <source>
        <dbReference type="Proteomes" id="UP000239814"/>
    </source>
</evidence>
<dbReference type="KEGG" id="git:C6V83_15480"/>
<dbReference type="OrthoDB" id="5182370at2"/>
<dbReference type="Gene3D" id="2.130.10.10">
    <property type="entry name" value="YVTN repeat-like/Quinoprotein amine dehydrogenase"/>
    <property type="match status" value="1"/>
</dbReference>
<organism evidence="2 3">
    <name type="scientific">Gordonia iterans</name>
    <dbReference type="NCBI Taxonomy" id="1004901"/>
    <lineage>
        <taxon>Bacteria</taxon>
        <taxon>Bacillati</taxon>
        <taxon>Actinomycetota</taxon>
        <taxon>Actinomycetes</taxon>
        <taxon>Mycobacteriales</taxon>
        <taxon>Gordoniaceae</taxon>
        <taxon>Gordonia</taxon>
    </lineage>
</organism>
<evidence type="ECO:0000256" key="1">
    <source>
        <dbReference type="SAM" id="Phobius"/>
    </source>
</evidence>
<dbReference type="InterPro" id="IPR011044">
    <property type="entry name" value="Quino_amine_DH_bsu"/>
</dbReference>
<dbReference type="Proteomes" id="UP000239814">
    <property type="component" value="Chromosome"/>
</dbReference>
<name>A0A2S0KIC7_9ACTN</name>
<dbReference type="SUPFAM" id="SSF50969">
    <property type="entry name" value="YVTN repeat-like/Quinoprotein amine dehydrogenase"/>
    <property type="match status" value="1"/>
</dbReference>